<reference evidence="3" key="1">
    <citation type="submission" date="2021-07" db="EMBL/GenBank/DDBJ databases">
        <title>Aureisphaera sp. CAU 1614 isolated from sea sediment.</title>
        <authorList>
            <person name="Kim W."/>
        </authorList>
    </citation>
    <scope>NUCLEOTIDE SEQUENCE</scope>
    <source>
        <strain evidence="3">CAU 1614</strain>
    </source>
</reference>
<evidence type="ECO:0000313" key="4">
    <source>
        <dbReference type="Proteomes" id="UP001138686"/>
    </source>
</evidence>
<keyword evidence="1 2" id="KW-0479">Metal-binding</keyword>
<dbReference type="Proteomes" id="UP001138686">
    <property type="component" value="Unassembled WGS sequence"/>
</dbReference>
<dbReference type="InterPro" id="IPR024932">
    <property type="entry name" value="ApbE"/>
</dbReference>
<evidence type="ECO:0000256" key="1">
    <source>
        <dbReference type="PIRNR" id="PIRNR006268"/>
    </source>
</evidence>
<dbReference type="Pfam" id="PF02424">
    <property type="entry name" value="ApbE"/>
    <property type="match status" value="1"/>
</dbReference>
<dbReference type="AlphaFoldDB" id="A0A9X1FLN7"/>
<dbReference type="RefSeq" id="WP_219050450.1">
    <property type="nucleotide sequence ID" value="NZ_JAHWDP010000001.1"/>
</dbReference>
<comment type="caution">
    <text evidence="3">The sequence shown here is derived from an EMBL/GenBank/DDBJ whole genome shotgun (WGS) entry which is preliminary data.</text>
</comment>
<comment type="cofactor">
    <cofactor evidence="2">
        <name>Mg(2+)</name>
        <dbReference type="ChEBI" id="CHEBI:18420"/>
    </cofactor>
</comment>
<keyword evidence="1 2" id="KW-0460">Magnesium</keyword>
<sequence>MIKNLFFILSTVLFIGCEDTSEKLNVLQGNAFGTTYSIQYYSQNDFDAEKGIDSVVYAVNKSVSTYMPNSDISKINQGDSTIVVDSIFSDVFLLSEKIHKQSQGYFDPTIGVLRNAYGFGDTQPVKKMDSLTLDSLMQFVGFSKVTLTQKGTIQKQFPEIYFDFNAVAKGYGIDCLGRYLESQGVTHYLIELGGELLSKGQNIEKQKPWVVGIEAVDSELENRSYTHTVALQNEGMASSGNYRKFRIDSLTGKKYVHTLNPLTGEAEESDVTSATVISATCAEADAYATTFMAMGLEKSKTLLSELKQVEAYLTYIDTNHQPQVFVTEGFQKRILE</sequence>
<dbReference type="GO" id="GO:0046872">
    <property type="term" value="F:metal ion binding"/>
    <property type="evidence" value="ECO:0007669"/>
    <property type="project" value="UniProtKB-UniRule"/>
</dbReference>
<evidence type="ECO:0000313" key="3">
    <source>
        <dbReference type="EMBL" id="MBW2936637.1"/>
    </source>
</evidence>
<dbReference type="GO" id="GO:0016740">
    <property type="term" value="F:transferase activity"/>
    <property type="evidence" value="ECO:0007669"/>
    <property type="project" value="UniProtKB-UniRule"/>
</dbReference>
<evidence type="ECO:0000256" key="2">
    <source>
        <dbReference type="RuleBase" id="RU363002"/>
    </source>
</evidence>
<dbReference type="PROSITE" id="PS51257">
    <property type="entry name" value="PROKAR_LIPOPROTEIN"/>
    <property type="match status" value="1"/>
</dbReference>
<organism evidence="3 4">
    <name type="scientific">Halomarinibacterium sedimenti</name>
    <dbReference type="NCBI Taxonomy" id="2857106"/>
    <lineage>
        <taxon>Bacteria</taxon>
        <taxon>Pseudomonadati</taxon>
        <taxon>Bacteroidota</taxon>
        <taxon>Flavobacteriia</taxon>
        <taxon>Flavobacteriales</taxon>
        <taxon>Flavobacteriaceae</taxon>
        <taxon>Halomarinibacterium</taxon>
    </lineage>
</organism>
<proteinExistence type="inferred from homology"/>
<name>A0A9X1FLN7_9FLAO</name>
<comment type="subcellular location">
    <subcellularLocation>
        <location evidence="2">Cell inner membrane</location>
        <topology evidence="2">Lipid-anchor</topology>
        <orientation evidence="2">Periplasmic side</orientation>
    </subcellularLocation>
</comment>
<keyword evidence="2" id="KW-1003">Cell membrane</keyword>
<accession>A0A9X1FLN7</accession>
<comment type="catalytic activity">
    <reaction evidence="1 2">
        <text>L-threonyl-[protein] + FAD = FMN-L-threonyl-[protein] + AMP + H(+)</text>
        <dbReference type="Rhea" id="RHEA:36847"/>
        <dbReference type="Rhea" id="RHEA-COMP:11060"/>
        <dbReference type="Rhea" id="RHEA-COMP:11061"/>
        <dbReference type="ChEBI" id="CHEBI:15378"/>
        <dbReference type="ChEBI" id="CHEBI:30013"/>
        <dbReference type="ChEBI" id="CHEBI:57692"/>
        <dbReference type="ChEBI" id="CHEBI:74257"/>
        <dbReference type="ChEBI" id="CHEBI:456215"/>
        <dbReference type="EC" id="2.7.1.180"/>
    </reaction>
</comment>
<keyword evidence="1 2" id="KW-0808">Transferase</keyword>
<gene>
    <name evidence="3" type="ORF">KXJ69_00875</name>
</gene>
<comment type="function">
    <text evidence="2">Flavin transferase that catalyzes the transfer of the FMN moiety of FAD and its covalent binding to the hydroxyl group of a threonine residue in a target flavoprotein.</text>
</comment>
<keyword evidence="2" id="KW-0449">Lipoprotein</keyword>
<comment type="similarity">
    <text evidence="1 2">Belongs to the ApbE family.</text>
</comment>
<protein>
    <recommendedName>
        <fullName evidence="1 2">FAD:protein FMN transferase</fullName>
        <ecNumber evidence="1 2">2.7.1.180</ecNumber>
    </recommendedName>
    <alternativeName>
        <fullName evidence="1">Flavin transferase</fullName>
    </alternativeName>
</protein>
<keyword evidence="1 2" id="KW-0285">Flavoprotein</keyword>
<dbReference type="PANTHER" id="PTHR30040">
    <property type="entry name" value="THIAMINE BIOSYNTHESIS LIPOPROTEIN APBE"/>
    <property type="match status" value="1"/>
</dbReference>
<dbReference type="PIRSF" id="PIRSF006268">
    <property type="entry name" value="ApbE"/>
    <property type="match status" value="1"/>
</dbReference>
<keyword evidence="4" id="KW-1185">Reference proteome</keyword>
<dbReference type="PANTHER" id="PTHR30040:SF2">
    <property type="entry name" value="FAD:PROTEIN FMN TRANSFERASE"/>
    <property type="match status" value="1"/>
</dbReference>
<dbReference type="EMBL" id="JAHWDP010000001">
    <property type="protein sequence ID" value="MBW2936637.1"/>
    <property type="molecule type" value="Genomic_DNA"/>
</dbReference>
<keyword evidence="2" id="KW-0997">Cell inner membrane</keyword>
<dbReference type="EC" id="2.7.1.180" evidence="1 2"/>
<keyword evidence="2" id="KW-0472">Membrane</keyword>
<dbReference type="GO" id="GO:0005886">
    <property type="term" value="C:plasma membrane"/>
    <property type="evidence" value="ECO:0007669"/>
    <property type="project" value="UniProtKB-SubCell"/>
</dbReference>
<keyword evidence="1 2" id="KW-0274">FAD</keyword>